<evidence type="ECO:0000256" key="1">
    <source>
        <dbReference type="ARBA" id="ARBA00023239"/>
    </source>
</evidence>
<sequence length="359" mass="37290">MPWNPTALRRAAIVCSLALTALAGAGPALARPATGQAGTKQVADQAGTGRVGAADAPIGFASVNALGLNGTTGGAGGRTVTARDAEEFLAYIDSLEPLVIQVAGTIAITSKQGVRPNKTIVGVGASGHITGGGLDFYRSFNVIVRNIRFTGAEDDAINIGQQSHHIWIDHNTFSGAVDGSIDVVRGADYVTVSWNHFDHADKSMLISHSDGAAGTDVGRLKVTIHHNFFDHSRQRHPRVRFAEPVHVFNNYFLGNELYGVASTENAGVVVEGNYFENVPHPLHSAGGYADSGPGRAVQRGNVFVGSGTPETAGTVVEPRTYYPYAMEPAQSVPAAVRAGAGAGKIITTGEPASDGTTPA</sequence>
<name>A0A7X0EWL5_9ACTN</name>
<comment type="subcellular location">
    <subcellularLocation>
        <location evidence="2">Secreted</location>
    </subcellularLocation>
</comment>
<evidence type="ECO:0000256" key="3">
    <source>
        <dbReference type="SAM" id="SignalP"/>
    </source>
</evidence>
<keyword evidence="3" id="KW-0732">Signal</keyword>
<feature type="chain" id="PRO_5031397987" evidence="3">
    <location>
        <begin position="31"/>
        <end position="359"/>
    </location>
</feature>
<dbReference type="GO" id="GO:0005576">
    <property type="term" value="C:extracellular region"/>
    <property type="evidence" value="ECO:0007669"/>
    <property type="project" value="UniProtKB-SubCell"/>
</dbReference>
<dbReference type="RefSeq" id="WP_185082107.1">
    <property type="nucleotide sequence ID" value="NZ_JACHJB010000001.1"/>
</dbReference>
<dbReference type="Gene3D" id="2.160.20.10">
    <property type="entry name" value="Single-stranded right-handed beta-helix, Pectin lyase-like"/>
    <property type="match status" value="1"/>
</dbReference>
<dbReference type="SMART" id="SM00656">
    <property type="entry name" value="Amb_all"/>
    <property type="match status" value="1"/>
</dbReference>
<comment type="similarity">
    <text evidence="2">Belongs to the polysaccharide lyase 1 family.</text>
</comment>
<feature type="domain" description="Pectate lyase" evidence="4">
    <location>
        <begin position="75"/>
        <end position="281"/>
    </location>
</feature>
<dbReference type="Proteomes" id="UP000583800">
    <property type="component" value="Unassembled WGS sequence"/>
</dbReference>
<keyword evidence="2" id="KW-0964">Secreted</keyword>
<dbReference type="InterPro" id="IPR002022">
    <property type="entry name" value="Pec_lyase"/>
</dbReference>
<dbReference type="InterPro" id="IPR045032">
    <property type="entry name" value="PEL"/>
</dbReference>
<dbReference type="SMART" id="SM00710">
    <property type="entry name" value="PbH1"/>
    <property type="match status" value="4"/>
</dbReference>
<dbReference type="GO" id="GO:0030570">
    <property type="term" value="F:pectate lyase activity"/>
    <property type="evidence" value="ECO:0007669"/>
    <property type="project" value="UniProtKB-EC"/>
</dbReference>
<evidence type="ECO:0000259" key="4">
    <source>
        <dbReference type="SMART" id="SM00656"/>
    </source>
</evidence>
<evidence type="ECO:0000313" key="6">
    <source>
        <dbReference type="Proteomes" id="UP000583800"/>
    </source>
</evidence>
<evidence type="ECO:0000313" key="5">
    <source>
        <dbReference type="EMBL" id="MBB6343910.1"/>
    </source>
</evidence>
<dbReference type="InterPro" id="IPR011050">
    <property type="entry name" value="Pectin_lyase_fold/virulence"/>
</dbReference>
<dbReference type="PANTHER" id="PTHR31683:SF18">
    <property type="entry name" value="PECTATE LYASE 21-RELATED"/>
    <property type="match status" value="1"/>
</dbReference>
<evidence type="ECO:0000256" key="2">
    <source>
        <dbReference type="RuleBase" id="RU361173"/>
    </source>
</evidence>
<dbReference type="GO" id="GO:0000272">
    <property type="term" value="P:polysaccharide catabolic process"/>
    <property type="evidence" value="ECO:0007669"/>
    <property type="project" value="UniProtKB-KW"/>
</dbReference>
<accession>A0A7X0EWL5</accession>
<dbReference type="EC" id="4.2.2.2" evidence="5"/>
<dbReference type="AlphaFoldDB" id="A0A7X0EWL5"/>
<proteinExistence type="inferred from homology"/>
<keyword evidence="2" id="KW-0624">Polysaccharide degradation</keyword>
<feature type="signal peptide" evidence="3">
    <location>
        <begin position="1"/>
        <end position="30"/>
    </location>
</feature>
<dbReference type="InterPro" id="IPR006626">
    <property type="entry name" value="PbH1"/>
</dbReference>
<organism evidence="5 6">
    <name type="scientific">Nonomuraea muscovyensis</name>
    <dbReference type="NCBI Taxonomy" id="1124761"/>
    <lineage>
        <taxon>Bacteria</taxon>
        <taxon>Bacillati</taxon>
        <taxon>Actinomycetota</taxon>
        <taxon>Actinomycetes</taxon>
        <taxon>Streptosporangiales</taxon>
        <taxon>Streptosporangiaceae</taxon>
        <taxon>Nonomuraea</taxon>
    </lineage>
</organism>
<protein>
    <submittedName>
        <fullName evidence="5">Pectate lyase</fullName>
        <ecNumber evidence="5">4.2.2.2</ecNumber>
    </submittedName>
</protein>
<keyword evidence="1 2" id="KW-0456">Lyase</keyword>
<dbReference type="Pfam" id="PF00544">
    <property type="entry name" value="Pectate_lyase_4"/>
    <property type="match status" value="1"/>
</dbReference>
<reference evidence="5 6" key="1">
    <citation type="submission" date="2020-08" db="EMBL/GenBank/DDBJ databases">
        <title>Sequencing the genomes of 1000 actinobacteria strains.</title>
        <authorList>
            <person name="Klenk H.-P."/>
        </authorList>
    </citation>
    <scope>NUCLEOTIDE SEQUENCE [LARGE SCALE GENOMIC DNA]</scope>
    <source>
        <strain evidence="5 6">DSM 45913</strain>
    </source>
</reference>
<dbReference type="SUPFAM" id="SSF51126">
    <property type="entry name" value="Pectin lyase-like"/>
    <property type="match status" value="1"/>
</dbReference>
<keyword evidence="2" id="KW-0119">Carbohydrate metabolism</keyword>
<dbReference type="PANTHER" id="PTHR31683">
    <property type="entry name" value="PECTATE LYASE 18-RELATED"/>
    <property type="match status" value="1"/>
</dbReference>
<gene>
    <name evidence="5" type="ORF">FHU36_000419</name>
</gene>
<dbReference type="EMBL" id="JACHJB010000001">
    <property type="protein sequence ID" value="MBB6343910.1"/>
    <property type="molecule type" value="Genomic_DNA"/>
</dbReference>
<dbReference type="InterPro" id="IPR012334">
    <property type="entry name" value="Pectin_lyas_fold"/>
</dbReference>
<keyword evidence="6" id="KW-1185">Reference proteome</keyword>
<comment type="caution">
    <text evidence="5">The sequence shown here is derived from an EMBL/GenBank/DDBJ whole genome shotgun (WGS) entry which is preliminary data.</text>
</comment>